<accession>A0ABV4Q768</accession>
<dbReference type="Proteomes" id="UP001569963">
    <property type="component" value="Unassembled WGS sequence"/>
</dbReference>
<protein>
    <submittedName>
        <fullName evidence="1">Uncharacterized protein</fullName>
    </submittedName>
</protein>
<reference evidence="1 2" key="1">
    <citation type="submission" date="2023-11" db="EMBL/GenBank/DDBJ databases">
        <title>Actinomadura monticuli sp. nov., isolated from volcanic ash.</title>
        <authorList>
            <person name="Lee S.D."/>
            <person name="Yang H."/>
            <person name="Kim I.S."/>
        </authorList>
    </citation>
    <scope>NUCLEOTIDE SEQUENCE [LARGE SCALE GENOMIC DNA]</scope>
    <source>
        <strain evidence="1 2">DLS-62</strain>
    </source>
</reference>
<dbReference type="EMBL" id="JAXCEI010000001">
    <property type="protein sequence ID" value="MFA1537834.1"/>
    <property type="molecule type" value="Genomic_DNA"/>
</dbReference>
<gene>
    <name evidence="1" type="ORF">SM611_02740</name>
</gene>
<keyword evidence="2" id="KW-1185">Reference proteome</keyword>
<organism evidence="1 2">
    <name type="scientific">Actinomadura monticuli</name>
    <dbReference type="NCBI Taxonomy" id="3097367"/>
    <lineage>
        <taxon>Bacteria</taxon>
        <taxon>Bacillati</taxon>
        <taxon>Actinomycetota</taxon>
        <taxon>Actinomycetes</taxon>
        <taxon>Streptosporangiales</taxon>
        <taxon>Thermomonosporaceae</taxon>
        <taxon>Actinomadura</taxon>
    </lineage>
</organism>
<comment type="caution">
    <text evidence="1">The sequence shown here is derived from an EMBL/GenBank/DDBJ whole genome shotgun (WGS) entry which is preliminary data.</text>
</comment>
<evidence type="ECO:0000313" key="1">
    <source>
        <dbReference type="EMBL" id="MFA1537834.1"/>
    </source>
</evidence>
<proteinExistence type="predicted"/>
<sequence length="51" mass="5560">MHRQFARSLGVSAEGWLDEARKITALLFDGLCHRAPGRPEPEDAGGVLWAA</sequence>
<name>A0ABV4Q768_9ACTN</name>
<dbReference type="RefSeq" id="WP_371947162.1">
    <property type="nucleotide sequence ID" value="NZ_JAXCEI010000001.1"/>
</dbReference>
<evidence type="ECO:0000313" key="2">
    <source>
        <dbReference type="Proteomes" id="UP001569963"/>
    </source>
</evidence>